<evidence type="ECO:0000313" key="3">
    <source>
        <dbReference type="EMBL" id="AMB94745.1"/>
    </source>
</evidence>
<gene>
    <name evidence="3" type="ORF">AWM72_08240</name>
    <name evidence="4" type="ORF">CYJ28_01510</name>
</gene>
<feature type="domain" description="Transcobalamin-like C-terminal" evidence="2">
    <location>
        <begin position="54"/>
        <end position="120"/>
    </location>
</feature>
<dbReference type="EMBL" id="CP014160">
    <property type="protein sequence ID" value="AMB94745.1"/>
    <property type="molecule type" value="Genomic_DNA"/>
</dbReference>
<dbReference type="Proteomes" id="UP000234239">
    <property type="component" value="Unassembled WGS sequence"/>
</dbReference>
<reference evidence="3 5" key="1">
    <citation type="journal article" date="2016" name="Genome Announc.">
        <title>Complete Genome Sequences of Aerococcus christensenii CCUG 28831T, Aerococcus sanguinicola CCUG 43001T, Aerococcus urinae CCUG 36881T, Aerococcus urinaeequi CCUG 28094T, Aerococcus urinaehominis CCUG 42038 BT, and Aerococcus viridans CCUG 4311T.</title>
        <authorList>
            <person name="Carkaci D."/>
            <person name="Dargis R."/>
            <person name="Nielsen X.C."/>
            <person name="Skovgaard O."/>
            <person name="Fuursted K."/>
            <person name="Christensen J.J."/>
        </authorList>
    </citation>
    <scope>NUCLEOTIDE SEQUENCE [LARGE SCALE GENOMIC DNA]</scope>
    <source>
        <strain evidence="3 5">CCUG43001</strain>
    </source>
</reference>
<keyword evidence="5" id="KW-1185">Reference proteome</keyword>
<dbReference type="Pfam" id="PF14478">
    <property type="entry name" value="DUF4430"/>
    <property type="match status" value="1"/>
</dbReference>
<name>A0A0X8FCC8_9LACT</name>
<dbReference type="AlphaFoldDB" id="A0A0X8FCC8"/>
<accession>A0A0X8FCC8</accession>
<dbReference type="GeneID" id="92904056"/>
<reference evidence="5" key="2">
    <citation type="submission" date="2016-01" db="EMBL/GenBank/DDBJ databases">
        <title>Six Aerococcus type strain genome sequencing and assembly using PacBio and Illumina Hiseq.</title>
        <authorList>
            <person name="Carkaci D."/>
            <person name="Dargis R."/>
            <person name="Nielsen X.C."/>
            <person name="Skovgaard O."/>
            <person name="Fuursted K."/>
            <person name="Christensen J.J."/>
        </authorList>
    </citation>
    <scope>NUCLEOTIDE SEQUENCE [LARGE SCALE GENOMIC DNA]</scope>
    <source>
        <strain evidence="5">CCUG43001</strain>
    </source>
</reference>
<sequence>MKKGLWSFFLGLLMIAGLGACQQNVKPQEDLTIQVYVDGKLVEDKSMPQEEVIGETLLDVMADHFELETDSHYIQAINGYREDPQAKRWWRYELNQESSDIPLDQVQIERGDQVVWKLDKIS</sequence>
<feature type="chain" id="PRO_5038211204" evidence="1">
    <location>
        <begin position="23"/>
        <end position="122"/>
    </location>
</feature>
<protein>
    <submittedName>
        <fullName evidence="4">DUF4430 domain-containing protein</fullName>
    </submittedName>
</protein>
<evidence type="ECO:0000313" key="6">
    <source>
        <dbReference type="Proteomes" id="UP000234239"/>
    </source>
</evidence>
<feature type="signal peptide" evidence="1">
    <location>
        <begin position="1"/>
        <end position="22"/>
    </location>
</feature>
<dbReference type="InterPro" id="IPR027954">
    <property type="entry name" value="Transcobalamin-like_C"/>
</dbReference>
<proteinExistence type="predicted"/>
<evidence type="ECO:0000259" key="2">
    <source>
        <dbReference type="Pfam" id="PF14478"/>
    </source>
</evidence>
<keyword evidence="1" id="KW-0732">Signal</keyword>
<reference evidence="4 6" key="3">
    <citation type="submission" date="2017-12" db="EMBL/GenBank/DDBJ databases">
        <title>Phylogenetic diversity of female urinary microbiome.</title>
        <authorList>
            <person name="Thomas-White K."/>
            <person name="Wolfe A.J."/>
        </authorList>
    </citation>
    <scope>NUCLEOTIDE SEQUENCE [LARGE SCALE GENOMIC DNA]</scope>
    <source>
        <strain evidence="4 6">UMB0139</strain>
    </source>
</reference>
<evidence type="ECO:0000313" key="4">
    <source>
        <dbReference type="EMBL" id="PKZ23252.1"/>
    </source>
</evidence>
<dbReference type="RefSeq" id="WP_067976143.1">
    <property type="nucleotide sequence ID" value="NZ_CAJHKM010000002.1"/>
</dbReference>
<dbReference type="OrthoDB" id="2870483at2"/>
<evidence type="ECO:0000256" key="1">
    <source>
        <dbReference type="SAM" id="SignalP"/>
    </source>
</evidence>
<dbReference type="KEGG" id="asan:AWM72_08240"/>
<dbReference type="Gene3D" id="2.170.130.30">
    <property type="match status" value="1"/>
</dbReference>
<dbReference type="Proteomes" id="UP000069912">
    <property type="component" value="Chromosome"/>
</dbReference>
<organism evidence="3 5">
    <name type="scientific">Aerococcus sanguinicola</name>
    <dbReference type="NCBI Taxonomy" id="119206"/>
    <lineage>
        <taxon>Bacteria</taxon>
        <taxon>Bacillati</taxon>
        <taxon>Bacillota</taxon>
        <taxon>Bacilli</taxon>
        <taxon>Lactobacillales</taxon>
        <taxon>Aerococcaceae</taxon>
        <taxon>Aerococcus</taxon>
    </lineage>
</organism>
<dbReference type="PROSITE" id="PS51257">
    <property type="entry name" value="PROKAR_LIPOPROTEIN"/>
    <property type="match status" value="1"/>
</dbReference>
<dbReference type="EMBL" id="PKGY01000001">
    <property type="protein sequence ID" value="PKZ23252.1"/>
    <property type="molecule type" value="Genomic_DNA"/>
</dbReference>
<evidence type="ECO:0000313" key="5">
    <source>
        <dbReference type="Proteomes" id="UP000069912"/>
    </source>
</evidence>